<dbReference type="Pfam" id="PF25981">
    <property type="entry name" value="HTH_Cic_C"/>
    <property type="match status" value="1"/>
</dbReference>
<feature type="compositionally biased region" description="Polar residues" evidence="7">
    <location>
        <begin position="342"/>
        <end position="374"/>
    </location>
</feature>
<dbReference type="PANTHER" id="PTHR13059:SF13">
    <property type="entry name" value="PROTEIN CAPICUA HOMOLOG"/>
    <property type="match status" value="1"/>
</dbReference>
<dbReference type="GO" id="GO:0005634">
    <property type="term" value="C:nucleus"/>
    <property type="evidence" value="ECO:0007669"/>
    <property type="project" value="UniProtKB-UniRule"/>
</dbReference>
<dbReference type="InterPro" id="IPR052412">
    <property type="entry name" value="CC-Dev_Transcription_Reg"/>
</dbReference>
<feature type="region of interest" description="Disordered" evidence="7">
    <location>
        <begin position="78"/>
        <end position="116"/>
    </location>
</feature>
<feature type="compositionally biased region" description="Low complexity" evidence="7">
    <location>
        <begin position="323"/>
        <end position="341"/>
    </location>
</feature>
<dbReference type="EMBL" id="WUAV01000006">
    <property type="protein sequence ID" value="KAF1748479.1"/>
    <property type="molecule type" value="Genomic_DNA"/>
</dbReference>
<feature type="region of interest" description="Disordered" evidence="7">
    <location>
        <begin position="491"/>
        <end position="516"/>
    </location>
</feature>
<dbReference type="InterPro" id="IPR009071">
    <property type="entry name" value="HMG_box_dom"/>
</dbReference>
<dbReference type="CDD" id="cd21990">
    <property type="entry name" value="HMG-box_CIC-like"/>
    <property type="match status" value="1"/>
</dbReference>
<feature type="compositionally biased region" description="Low complexity" evidence="7">
    <location>
        <begin position="719"/>
        <end position="733"/>
    </location>
</feature>
<feature type="compositionally biased region" description="Polar residues" evidence="7">
    <location>
        <begin position="18"/>
        <end position="29"/>
    </location>
</feature>
<evidence type="ECO:0000256" key="3">
    <source>
        <dbReference type="ARBA" id="ARBA00023125"/>
    </source>
</evidence>
<keyword evidence="1" id="KW-0597">Phosphoprotein</keyword>
<keyword evidence="5 6" id="KW-0539">Nucleus</keyword>
<keyword evidence="4" id="KW-0804">Transcription</keyword>
<gene>
    <name evidence="9" type="ORF">GCK72_024946</name>
</gene>
<feature type="region of interest" description="Disordered" evidence="7">
    <location>
        <begin position="663"/>
        <end position="763"/>
    </location>
</feature>
<evidence type="ECO:0000256" key="5">
    <source>
        <dbReference type="ARBA" id="ARBA00023242"/>
    </source>
</evidence>
<dbReference type="GeneID" id="9806625"/>
<dbReference type="SUPFAM" id="SSF47095">
    <property type="entry name" value="HMG-box"/>
    <property type="match status" value="1"/>
</dbReference>
<evidence type="ECO:0000313" key="9">
    <source>
        <dbReference type="EMBL" id="KAF1748479.1"/>
    </source>
</evidence>
<dbReference type="KEGG" id="crq:GCK72_024946"/>
<feature type="region of interest" description="Disordered" evidence="7">
    <location>
        <begin position="280"/>
        <end position="306"/>
    </location>
</feature>
<evidence type="ECO:0000256" key="1">
    <source>
        <dbReference type="ARBA" id="ARBA00022553"/>
    </source>
</evidence>
<feature type="compositionally biased region" description="Polar residues" evidence="7">
    <location>
        <begin position="383"/>
        <end position="413"/>
    </location>
</feature>
<dbReference type="GO" id="GO:0000977">
    <property type="term" value="F:RNA polymerase II transcription regulatory region sequence-specific DNA binding"/>
    <property type="evidence" value="ECO:0007669"/>
    <property type="project" value="TreeGrafter"/>
</dbReference>
<dbReference type="InterPro" id="IPR032147">
    <property type="entry name" value="Cic_dom"/>
</dbReference>
<feature type="region of interest" description="Disordered" evidence="7">
    <location>
        <begin position="323"/>
        <end position="420"/>
    </location>
</feature>
<feature type="region of interest" description="Disordered" evidence="7">
    <location>
        <begin position="1"/>
        <end position="58"/>
    </location>
</feature>
<dbReference type="Pfam" id="PF16090">
    <property type="entry name" value="DUF4819"/>
    <property type="match status" value="1"/>
</dbReference>
<evidence type="ECO:0000259" key="8">
    <source>
        <dbReference type="PROSITE" id="PS50118"/>
    </source>
</evidence>
<sequence length="1417" mass="155010">MENQEGGSPKQIAAIPSLLTQQSLPSAASTAFRDHTSESQDELSPTNSSQAPTPAGPISAFRFSSAFFNPDILRNLNIQKSSPPKLPTEDVLPPQASQSSSDTPAEPPPTSSQPPVIQIAHPLPLQINPDSPATPNPNSTVVLLDWLGHRVLARVPPGVYQSGYVKNATNNRDITVQLDDGREAKYNNVTHAFNLSLVIADQAPSHSELITIGSNSILAVRLPLERSEAVYRTAELLPSKETAPRFLVKVTNANYSSLVSRANLRLLRPPWFEDLMQNTQTSQSLATTPVPSLPSTTENGGSVTNTGNVSLLMALQHQQRRSQSFQHVVTTPSVSTPITSSQTGAPVSPTGTVTYPATHPFTSNQESSSKTVSVDSDEEHPDSSNQDQSSEPSPTTVSNAAPRSLFVNPSQDSGIFEGDSEGQQANMFQNITAPVCATKAMLDQQRFKKGEIVTTQCGIRKKFNGKQWRRLCSKEGCNKESQRRGYCSRHLSLKSKPPHGHHMERSPPGNSKPELFHPEPTVFLPNSTSTRVPTTVNTSVFSAGKINPLSAPSSLLSDKSLPPQFSVERAQQIQQQLMQIGNVRFENQFQQLQQLLMQQVPAGRRPDLPAITQANSVFCPPLGLTNAASGLFNINPTLLSQLTAPLLQQQAQALLQQQLNAQNNNQANNNNVKIEKEDDEQDEDDDDGGSDNVSICQKTEERSDDDDDDSSGGGGGLASTGSSNPNGSSSTFPINSTRSGESTVTPPTDQNQNQQSNSRNSSAELTGYDMSHELSVETSDAGPPSLPSQPSSASIGSSVNSAFRSPVKIEPKDDYEQPQVKEMIDIKPEVFRLAKERRRSKTSATEPHVRRPMNAFMIFSKRHRPLVHKTHPNSDNRTVSKVLGEWWYALAADQKAEYHKLAAQVKEAHFKAHPDWKWSNKEKKIKSESLNTTPVAMTPLKNKVFDFDFRSAADDLAKSFVDGTALLSPMTPMTPGASVYRNLSSSMDSMSIPSSSSSFDFTTLPMLSPCLSAMSVNTPSIKGSPAPSSASSTFHFDFDCFKQGTNGVYPTFNPAMISTLVNSSTPCRPLLPMYTTNTSSFYSPTASAFRVLNPAITSFIGSLPAVESVTSSPISAVTPTMTMKMSFPETANLLPQLQEKLESVSFIDQVKLEPVETPAPVPAVVRPTPIPTAQFLAPTQQFVLQPTPAQLGMRRNKRPLREIDTDPTVSAKLFKRNDERMDKLLAKVGFTEKFAQLPEFTPKIYNEIPASPNLPTPFKTPGQDTSIFFGANFNPDQQFFTGDSVTPKSACTPITPLTSGQSTPLYGERSSIKKLLEERRRLVAEFLKQQGLFPNNHSISKFQELHSEVFPTRTSLILKIREVRQRRMSNSNETMIEPSYKPTLDNIFSAIYDKYPIEHKLPTPSFPPSTELIDITV</sequence>
<dbReference type="PROSITE" id="PS50118">
    <property type="entry name" value="HMG_BOX_2"/>
    <property type="match status" value="1"/>
</dbReference>
<evidence type="ECO:0000313" key="10">
    <source>
        <dbReference type="Proteomes" id="UP000483820"/>
    </source>
</evidence>
<name>A0A6A5G1R6_CAERE</name>
<dbReference type="Proteomes" id="UP000483820">
    <property type="component" value="Chromosome X"/>
</dbReference>
<evidence type="ECO:0000256" key="7">
    <source>
        <dbReference type="SAM" id="MobiDB-lite"/>
    </source>
</evidence>
<feature type="region of interest" description="Disordered" evidence="7">
    <location>
        <begin position="775"/>
        <end position="815"/>
    </location>
</feature>
<feature type="compositionally biased region" description="Acidic residues" evidence="7">
    <location>
        <begin position="677"/>
        <end position="689"/>
    </location>
</feature>
<evidence type="ECO:0000256" key="6">
    <source>
        <dbReference type="PROSITE-ProRule" id="PRU00267"/>
    </source>
</evidence>
<feature type="compositionally biased region" description="Low complexity" evidence="7">
    <location>
        <begin position="788"/>
        <end position="801"/>
    </location>
</feature>
<dbReference type="InterPro" id="IPR036910">
    <property type="entry name" value="HMG_box_dom_sf"/>
</dbReference>
<organism evidence="9 10">
    <name type="scientific">Caenorhabditis remanei</name>
    <name type="common">Caenorhabditis vulgaris</name>
    <dbReference type="NCBI Taxonomy" id="31234"/>
    <lineage>
        <taxon>Eukaryota</taxon>
        <taxon>Metazoa</taxon>
        <taxon>Ecdysozoa</taxon>
        <taxon>Nematoda</taxon>
        <taxon>Chromadorea</taxon>
        <taxon>Rhabditida</taxon>
        <taxon>Rhabditina</taxon>
        <taxon>Rhabditomorpha</taxon>
        <taxon>Rhabditoidea</taxon>
        <taxon>Rhabditidae</taxon>
        <taxon>Peloderinae</taxon>
        <taxon>Caenorhabditis</taxon>
    </lineage>
</organism>
<feature type="DNA-binding region" description="HMG box" evidence="6">
    <location>
        <begin position="849"/>
        <end position="917"/>
    </location>
</feature>
<feature type="compositionally biased region" description="Polar residues" evidence="7">
    <location>
        <begin position="42"/>
        <end position="52"/>
    </location>
</feature>
<accession>A0A6A5G1R6</accession>
<dbReference type="Gene3D" id="1.10.30.10">
    <property type="entry name" value="High mobility group box domain"/>
    <property type="match status" value="1"/>
</dbReference>
<feature type="domain" description="HMG box" evidence="8">
    <location>
        <begin position="849"/>
        <end position="917"/>
    </location>
</feature>
<evidence type="ECO:0000256" key="4">
    <source>
        <dbReference type="ARBA" id="ARBA00023163"/>
    </source>
</evidence>
<dbReference type="SMART" id="SM00398">
    <property type="entry name" value="HMG"/>
    <property type="match status" value="1"/>
</dbReference>
<feature type="compositionally biased region" description="Low complexity" evidence="7">
    <location>
        <begin position="750"/>
        <end position="762"/>
    </location>
</feature>
<feature type="compositionally biased region" description="Polar residues" evidence="7">
    <location>
        <begin position="734"/>
        <end position="749"/>
    </location>
</feature>
<dbReference type="PANTHER" id="PTHR13059">
    <property type="entry name" value="HMG-BOX TRANSCRIPTION FACTOR BBX"/>
    <property type="match status" value="1"/>
</dbReference>
<feature type="compositionally biased region" description="Basic residues" evidence="7">
    <location>
        <begin position="491"/>
        <end position="502"/>
    </location>
</feature>
<dbReference type="InterPro" id="IPR058606">
    <property type="entry name" value="HTH_Cic_C"/>
</dbReference>
<dbReference type="CTD" id="9806625"/>
<protein>
    <recommendedName>
        <fullName evidence="8">HMG box domain-containing protein</fullName>
    </recommendedName>
</protein>
<keyword evidence="2" id="KW-0805">Transcription regulation</keyword>
<dbReference type="Pfam" id="PF00505">
    <property type="entry name" value="HMG_box"/>
    <property type="match status" value="1"/>
</dbReference>
<dbReference type="RefSeq" id="XP_003099781.2">
    <property type="nucleotide sequence ID" value="XM_003099733.2"/>
</dbReference>
<dbReference type="FunFam" id="1.10.30.10:FF:000075">
    <property type="entry name" value="Capicua transcriptional repressor a"/>
    <property type="match status" value="1"/>
</dbReference>
<dbReference type="GO" id="GO:0000981">
    <property type="term" value="F:DNA-binding transcription factor activity, RNA polymerase II-specific"/>
    <property type="evidence" value="ECO:0007669"/>
    <property type="project" value="TreeGrafter"/>
</dbReference>
<comment type="caution">
    <text evidence="9">The sequence shown here is derived from an EMBL/GenBank/DDBJ whole genome shotgun (WGS) entry which is preliminary data.</text>
</comment>
<reference evidence="9 10" key="1">
    <citation type="submission" date="2019-12" db="EMBL/GenBank/DDBJ databases">
        <title>Chromosome-level assembly of the Caenorhabditis remanei genome.</title>
        <authorList>
            <person name="Teterina A.A."/>
            <person name="Willis J.H."/>
            <person name="Phillips P.C."/>
        </authorList>
    </citation>
    <scope>NUCLEOTIDE SEQUENCE [LARGE SCALE GENOMIC DNA]</scope>
    <source>
        <strain evidence="9 10">PX506</strain>
        <tissue evidence="9">Whole organism</tissue>
    </source>
</reference>
<dbReference type="InterPro" id="IPR058607">
    <property type="entry name" value="HMG-box_Cic-like"/>
</dbReference>
<keyword evidence="3 6" id="KW-0238">DNA-binding</keyword>
<evidence type="ECO:0000256" key="2">
    <source>
        <dbReference type="ARBA" id="ARBA00023015"/>
    </source>
</evidence>
<proteinExistence type="predicted"/>